<accession>A0AAV1MRP6</accession>
<comment type="caution">
    <text evidence="1">The sequence shown here is derived from an EMBL/GenBank/DDBJ whole genome shotgun (WGS) entry which is preliminary data.</text>
</comment>
<proteinExistence type="predicted"/>
<dbReference type="EMBL" id="CAWUFR010000001">
    <property type="protein sequence ID" value="CAK6949351.1"/>
    <property type="molecule type" value="Genomic_DNA"/>
</dbReference>
<sequence length="287" mass="32068">MQLLLWPARPSTCHLSGERVELTSHEEGAGEQAYLRLSCRQLTQVEFSINNQTVTHGVLIDSGADESLMDWSLARQNQVKTIPLTHPVTASALDGRRLFRVTHCTEPIQIPTTESQDKKNKDIGTSFVESIHRLLTSSATGKPDVNLSDVPWNKSGYFQDCLLHSNSLNSVELFSRGRLQPYKCLFDEWRLASEKKINFSLFPTECSNRLSVYATTNRLNVCSINTAQVGFGCELFVGGAVFSPSRGTLLSNGRLTLPRQLCNYGVQACGKKSADKQTVCFHQERRR</sequence>
<evidence type="ECO:0000313" key="2">
    <source>
        <dbReference type="Proteomes" id="UP001314229"/>
    </source>
</evidence>
<dbReference type="Gene3D" id="2.40.70.10">
    <property type="entry name" value="Acid Proteases"/>
    <property type="match status" value="1"/>
</dbReference>
<dbReference type="CDD" id="cd00303">
    <property type="entry name" value="retropepsin_like"/>
    <property type="match status" value="1"/>
</dbReference>
<dbReference type="GO" id="GO:0006508">
    <property type="term" value="P:proteolysis"/>
    <property type="evidence" value="ECO:0007669"/>
    <property type="project" value="InterPro"/>
</dbReference>
<dbReference type="AlphaFoldDB" id="A0AAV1MRP6"/>
<dbReference type="PROSITE" id="PS00141">
    <property type="entry name" value="ASP_PROTEASE"/>
    <property type="match status" value="1"/>
</dbReference>
<gene>
    <name evidence="1" type="ORF">FSCOSCO3_A016615</name>
</gene>
<keyword evidence="2" id="KW-1185">Reference proteome</keyword>
<reference evidence="1 2" key="1">
    <citation type="submission" date="2024-01" db="EMBL/GenBank/DDBJ databases">
        <authorList>
            <person name="Alioto T."/>
            <person name="Alioto T."/>
            <person name="Gomez Garrido J."/>
        </authorList>
    </citation>
    <scope>NUCLEOTIDE SEQUENCE [LARGE SCALE GENOMIC DNA]</scope>
</reference>
<organism evidence="1 2">
    <name type="scientific">Scomber scombrus</name>
    <name type="common">Atlantic mackerel</name>
    <name type="synonym">Scomber vernalis</name>
    <dbReference type="NCBI Taxonomy" id="13677"/>
    <lineage>
        <taxon>Eukaryota</taxon>
        <taxon>Metazoa</taxon>
        <taxon>Chordata</taxon>
        <taxon>Craniata</taxon>
        <taxon>Vertebrata</taxon>
        <taxon>Euteleostomi</taxon>
        <taxon>Actinopterygii</taxon>
        <taxon>Neopterygii</taxon>
        <taxon>Teleostei</taxon>
        <taxon>Neoteleostei</taxon>
        <taxon>Acanthomorphata</taxon>
        <taxon>Pelagiaria</taxon>
        <taxon>Scombriformes</taxon>
        <taxon>Scombridae</taxon>
        <taxon>Scomber</taxon>
    </lineage>
</organism>
<evidence type="ECO:0000313" key="1">
    <source>
        <dbReference type="EMBL" id="CAK6949351.1"/>
    </source>
</evidence>
<dbReference type="InterPro" id="IPR021109">
    <property type="entry name" value="Peptidase_aspartic_dom_sf"/>
</dbReference>
<evidence type="ECO:0008006" key="3">
    <source>
        <dbReference type="Google" id="ProtNLM"/>
    </source>
</evidence>
<dbReference type="GO" id="GO:0004190">
    <property type="term" value="F:aspartic-type endopeptidase activity"/>
    <property type="evidence" value="ECO:0007669"/>
    <property type="project" value="InterPro"/>
</dbReference>
<dbReference type="Proteomes" id="UP001314229">
    <property type="component" value="Unassembled WGS sequence"/>
</dbReference>
<protein>
    <recommendedName>
        <fullName evidence="3">Peptidase A2 domain-containing protein</fullName>
    </recommendedName>
</protein>
<dbReference type="InterPro" id="IPR001969">
    <property type="entry name" value="Aspartic_peptidase_AS"/>
</dbReference>
<name>A0AAV1MRP6_SCOSC</name>